<evidence type="ECO:0000313" key="3">
    <source>
        <dbReference type="EMBL" id="KAK3918179.1"/>
    </source>
</evidence>
<name>A0AAE1HB75_9NEOP</name>
<evidence type="ECO:0000256" key="1">
    <source>
        <dbReference type="SAM" id="MobiDB-lite"/>
    </source>
</evidence>
<keyword evidence="3" id="KW-0436">Ligase</keyword>
<gene>
    <name evidence="2" type="ORF">KUF71_005965</name>
    <name evidence="3" type="ORF">KUF71_007601</name>
</gene>
<reference evidence="3" key="1">
    <citation type="submission" date="2021-07" db="EMBL/GenBank/DDBJ databases">
        <authorList>
            <person name="Catto M.A."/>
            <person name="Jacobson A."/>
            <person name="Kennedy G."/>
            <person name="Labadie P."/>
            <person name="Hunt B.G."/>
            <person name="Srinivasan R."/>
        </authorList>
    </citation>
    <scope>NUCLEOTIDE SEQUENCE</scope>
    <source>
        <strain evidence="3">PL_HMW_Pooled</strain>
        <tissue evidence="3">Head</tissue>
    </source>
</reference>
<evidence type="ECO:0000313" key="4">
    <source>
        <dbReference type="Proteomes" id="UP001219518"/>
    </source>
</evidence>
<dbReference type="EMBL" id="JAHWGI010000466">
    <property type="protein sequence ID" value="KAK3915822.1"/>
    <property type="molecule type" value="Genomic_DNA"/>
</dbReference>
<dbReference type="GO" id="GO:0016874">
    <property type="term" value="F:ligase activity"/>
    <property type="evidence" value="ECO:0007669"/>
    <property type="project" value="UniProtKB-KW"/>
</dbReference>
<evidence type="ECO:0000313" key="2">
    <source>
        <dbReference type="EMBL" id="KAK3915822.1"/>
    </source>
</evidence>
<keyword evidence="4" id="KW-1185">Reference proteome</keyword>
<dbReference type="AlphaFoldDB" id="A0AAE1HB75"/>
<dbReference type="EMBL" id="JAHWGI010000889">
    <property type="protein sequence ID" value="KAK3918179.1"/>
    <property type="molecule type" value="Genomic_DNA"/>
</dbReference>
<comment type="caution">
    <text evidence="3">The sequence shown here is derived from an EMBL/GenBank/DDBJ whole genome shotgun (WGS) entry which is preliminary data.</text>
</comment>
<accession>A0AAE1HB75</accession>
<dbReference type="Proteomes" id="UP001219518">
    <property type="component" value="Unassembled WGS sequence"/>
</dbReference>
<sequence length="455" mass="50054">MADIEEELGFSVLSDPDHSLVNMSGISVLSAAESVSSQVVILRPLRQPSLLPVAPQRGRVVSGEAGPSKSKKTRTSHPKVRCSMCEREFSKGYLSEHVKKEHTITPKTAIAVASLPDDEEIVSEVTERTPQVLKKLASSESQFLGDRRTEKLKKIGEAVCVSFESGKESVILLICSIALSICDVFKNRVNIEAPIDLPTECEKGLSAMTSNVMFMESLVEELKKILEEESVDMDNPAGLFFLSTYLTQMCSEILVWMLQQMRKKVTASPAAASPPIVSKNTLPQSMCASVMYAIGSVVRSDQRCRPSDANARLDPSCFTEGGTVASHISNFTSNQNRGGIILVNVEFYRFAKALIIFLKGHAWKKIVSDFSTSHNELLPLILKDRQVLDLWKDIVGEERFASDGSFHSLEFYIRKVTNIFMTGVKNKIINTKLPKSGISVALRPNLAGVSRAAKP</sequence>
<proteinExistence type="predicted"/>
<protein>
    <submittedName>
        <fullName evidence="3">Alanine--tRNA ligase</fullName>
    </submittedName>
</protein>
<reference evidence="3" key="2">
    <citation type="journal article" date="2023" name="BMC Genomics">
        <title>Pest status, molecular evolution, and epigenetic factors derived from the genome assembly of Frankliniella fusca, a thysanopteran phytovirus vector.</title>
        <authorList>
            <person name="Catto M.A."/>
            <person name="Labadie P.E."/>
            <person name="Jacobson A.L."/>
            <person name="Kennedy G.G."/>
            <person name="Srinivasan R."/>
            <person name="Hunt B.G."/>
        </authorList>
    </citation>
    <scope>NUCLEOTIDE SEQUENCE</scope>
    <source>
        <strain evidence="3">PL_HMW_Pooled</strain>
    </source>
</reference>
<feature type="region of interest" description="Disordered" evidence="1">
    <location>
        <begin position="57"/>
        <end position="77"/>
    </location>
</feature>
<organism evidence="3 4">
    <name type="scientific">Frankliniella fusca</name>
    <dbReference type="NCBI Taxonomy" id="407009"/>
    <lineage>
        <taxon>Eukaryota</taxon>
        <taxon>Metazoa</taxon>
        <taxon>Ecdysozoa</taxon>
        <taxon>Arthropoda</taxon>
        <taxon>Hexapoda</taxon>
        <taxon>Insecta</taxon>
        <taxon>Pterygota</taxon>
        <taxon>Neoptera</taxon>
        <taxon>Paraneoptera</taxon>
        <taxon>Thysanoptera</taxon>
        <taxon>Terebrantia</taxon>
        <taxon>Thripoidea</taxon>
        <taxon>Thripidae</taxon>
        <taxon>Frankliniella</taxon>
    </lineage>
</organism>